<proteinExistence type="predicted"/>
<dbReference type="HOGENOM" id="CLU_2804438_0_0_7"/>
<keyword evidence="2" id="KW-1185">Reference proteome</keyword>
<evidence type="ECO:0000313" key="1">
    <source>
        <dbReference type="EMBL" id="ETX02341.1"/>
    </source>
</evidence>
<reference evidence="1 2" key="1">
    <citation type="journal article" date="2014" name="Nature">
        <title>An environmental bacterial taxon with a large and distinct metabolic repertoire.</title>
        <authorList>
            <person name="Wilson M.C."/>
            <person name="Mori T."/>
            <person name="Ruckert C."/>
            <person name="Uria A.R."/>
            <person name="Helf M.J."/>
            <person name="Takada K."/>
            <person name="Gernert C."/>
            <person name="Steffens U.A."/>
            <person name="Heycke N."/>
            <person name="Schmitt S."/>
            <person name="Rinke C."/>
            <person name="Helfrich E.J."/>
            <person name="Brachmann A.O."/>
            <person name="Gurgui C."/>
            <person name="Wakimoto T."/>
            <person name="Kracht M."/>
            <person name="Crusemann M."/>
            <person name="Hentschel U."/>
            <person name="Abe I."/>
            <person name="Matsunaga S."/>
            <person name="Kalinowski J."/>
            <person name="Takeyama H."/>
            <person name="Piel J."/>
        </authorList>
    </citation>
    <scope>NUCLEOTIDE SEQUENCE [LARGE SCALE GENOMIC DNA]</scope>
    <source>
        <strain evidence="2">TSY1</strain>
    </source>
</reference>
<sequence length="68" mass="7854">MSVQAAFEWIQQLRADEALTRHILALTVPPDLEHVVQLGAQMGLMFTVDELGAAHKHDWQMRWLLHHD</sequence>
<dbReference type="Proteomes" id="UP000019141">
    <property type="component" value="Unassembled WGS sequence"/>
</dbReference>
<gene>
    <name evidence="1" type="ORF">ETSY1_03980</name>
</gene>
<comment type="caution">
    <text evidence="1">The sequence shown here is derived from an EMBL/GenBank/DDBJ whole genome shotgun (WGS) entry which is preliminary data.</text>
</comment>
<evidence type="ECO:0000313" key="2">
    <source>
        <dbReference type="Proteomes" id="UP000019141"/>
    </source>
</evidence>
<organism evidence="1 2">
    <name type="scientific">Entotheonella factor</name>
    <dbReference type="NCBI Taxonomy" id="1429438"/>
    <lineage>
        <taxon>Bacteria</taxon>
        <taxon>Pseudomonadati</taxon>
        <taxon>Nitrospinota/Tectimicrobiota group</taxon>
        <taxon>Candidatus Tectimicrobiota</taxon>
        <taxon>Candidatus Entotheonellia</taxon>
        <taxon>Candidatus Entotheonellales</taxon>
        <taxon>Candidatus Entotheonellaceae</taxon>
        <taxon>Candidatus Entotheonella</taxon>
    </lineage>
</organism>
<protein>
    <submittedName>
        <fullName evidence="1">Uncharacterized protein</fullName>
    </submittedName>
</protein>
<dbReference type="AlphaFoldDB" id="W4LX81"/>
<name>W4LX81_ENTF1</name>
<dbReference type="EMBL" id="AZHW01000154">
    <property type="protein sequence ID" value="ETX02341.1"/>
    <property type="molecule type" value="Genomic_DNA"/>
</dbReference>
<accession>W4LX81</accession>